<proteinExistence type="predicted"/>
<dbReference type="Proteomes" id="UP000234681">
    <property type="component" value="Chromosome 7"/>
</dbReference>
<feature type="transmembrane region" description="Helical" evidence="1">
    <location>
        <begin position="22"/>
        <end position="45"/>
    </location>
</feature>
<accession>A6KC16</accession>
<evidence type="ECO:0000256" key="1">
    <source>
        <dbReference type="SAM" id="Phobius"/>
    </source>
</evidence>
<name>A6KC16_RAT</name>
<dbReference type="AlphaFoldDB" id="A6KC16"/>
<evidence type="ECO:0000313" key="3">
    <source>
        <dbReference type="Proteomes" id="UP000234681"/>
    </source>
</evidence>
<dbReference type="EMBL" id="CH474035">
    <property type="protein sequence ID" value="EDL87126.1"/>
    <property type="molecule type" value="Genomic_DNA"/>
</dbReference>
<evidence type="ECO:0000313" key="2">
    <source>
        <dbReference type="EMBL" id="EDL87126.1"/>
    </source>
</evidence>
<keyword evidence="1" id="KW-1133">Transmembrane helix</keyword>
<protein>
    <submittedName>
        <fullName evidence="2">RCG50669</fullName>
    </submittedName>
</protein>
<gene>
    <name evidence="2" type="ORF">rCG_50669</name>
</gene>
<organism evidence="2 3">
    <name type="scientific">Rattus norvegicus</name>
    <name type="common">Rat</name>
    <dbReference type="NCBI Taxonomy" id="10116"/>
    <lineage>
        <taxon>Eukaryota</taxon>
        <taxon>Metazoa</taxon>
        <taxon>Chordata</taxon>
        <taxon>Craniata</taxon>
        <taxon>Vertebrata</taxon>
        <taxon>Euteleostomi</taxon>
        <taxon>Mammalia</taxon>
        <taxon>Eutheria</taxon>
        <taxon>Euarchontoglires</taxon>
        <taxon>Glires</taxon>
        <taxon>Rodentia</taxon>
        <taxon>Myomorpha</taxon>
        <taxon>Muroidea</taxon>
        <taxon>Muridae</taxon>
        <taxon>Murinae</taxon>
        <taxon>Rattus</taxon>
    </lineage>
</organism>
<keyword evidence="1" id="KW-0812">Transmembrane</keyword>
<sequence>MATPVSCLSRDSTWCCPLPKQIPLLLLLFSLPLSHLLYLLPLPLIPCPLTFWGK</sequence>
<keyword evidence="1" id="KW-0472">Membrane</keyword>
<reference evidence="2 3" key="1">
    <citation type="submission" date="2005-09" db="EMBL/GenBank/DDBJ databases">
        <authorList>
            <person name="Mural R.J."/>
            <person name="Li P.W."/>
            <person name="Adams M.D."/>
            <person name="Amanatides P.G."/>
            <person name="Baden-Tillson H."/>
            <person name="Barnstead M."/>
            <person name="Chin S.H."/>
            <person name="Dew I."/>
            <person name="Evans C.A."/>
            <person name="Ferriera S."/>
            <person name="Flanigan M."/>
            <person name="Fosler C."/>
            <person name="Glodek A."/>
            <person name="Gu Z."/>
            <person name="Holt R.A."/>
            <person name="Jennings D."/>
            <person name="Kraft C.L."/>
            <person name="Lu F."/>
            <person name="Nguyen T."/>
            <person name="Nusskern D.R."/>
            <person name="Pfannkoch C.M."/>
            <person name="Sitter C."/>
            <person name="Sutton G.G."/>
            <person name="Venter J.C."/>
            <person name="Wang Z."/>
            <person name="Woodage T."/>
            <person name="Zheng X.H."/>
            <person name="Zhong F."/>
        </authorList>
    </citation>
    <scope>NUCLEOTIDE SEQUENCE [LARGE SCALE GENOMIC DNA]</scope>
    <source>
        <strain>BN</strain>
        <strain evidence="3">Sprague-Dawley</strain>
    </source>
</reference>